<dbReference type="InterPro" id="IPR002324">
    <property type="entry name" value="Cyt_c_ID"/>
</dbReference>
<evidence type="ECO:0000256" key="3">
    <source>
        <dbReference type="ARBA" id="ARBA00022723"/>
    </source>
</evidence>
<name>A0A5M8A8W6_9BURK</name>
<evidence type="ECO:0000256" key="5">
    <source>
        <dbReference type="ARBA" id="ARBA00023004"/>
    </source>
</evidence>
<keyword evidence="5 6" id="KW-0408">Iron</keyword>
<evidence type="ECO:0000256" key="4">
    <source>
        <dbReference type="ARBA" id="ARBA00022982"/>
    </source>
</evidence>
<dbReference type="GO" id="GO:0005506">
    <property type="term" value="F:iron ion binding"/>
    <property type="evidence" value="ECO:0007669"/>
    <property type="project" value="InterPro"/>
</dbReference>
<evidence type="ECO:0000313" key="9">
    <source>
        <dbReference type="EMBL" id="KAA6120197.1"/>
    </source>
</evidence>
<feature type="binding site" description="covalent" evidence="6">
    <location>
        <position position="91"/>
    </location>
    <ligand>
        <name>heme c</name>
        <dbReference type="ChEBI" id="CHEBI:61717"/>
    </ligand>
</feature>
<dbReference type="GO" id="GO:0009055">
    <property type="term" value="F:electron transfer activity"/>
    <property type="evidence" value="ECO:0007669"/>
    <property type="project" value="InterPro"/>
</dbReference>
<evidence type="ECO:0000256" key="7">
    <source>
        <dbReference type="SAM" id="SignalP"/>
    </source>
</evidence>
<dbReference type="Pfam" id="PF00034">
    <property type="entry name" value="Cytochrom_C"/>
    <property type="match status" value="1"/>
</dbReference>
<feature type="binding site" description="covalent" evidence="6">
    <location>
        <position position="46"/>
    </location>
    <ligand>
        <name>heme c</name>
        <dbReference type="ChEBI" id="CHEBI:61717"/>
    </ligand>
</feature>
<keyword evidence="4" id="KW-0249">Electron transport</keyword>
<comment type="PTM">
    <text evidence="6">Binds 1 heme c group covalently per subunit.</text>
</comment>
<reference evidence="9 10" key="1">
    <citation type="submission" date="2019-09" db="EMBL/GenBank/DDBJ databases">
        <title>Isolation of a novel species in the genus Cupriavidus from patients with sepsis using whole genome sequencing.</title>
        <authorList>
            <person name="Kweon O.J."/>
            <person name="Lee M.-K."/>
        </authorList>
    </citation>
    <scope>NUCLEOTIDE SEQUENCE [LARGE SCALE GENOMIC DNA]</scope>
    <source>
        <strain evidence="9 10">MKL-01</strain>
    </source>
</reference>
<feature type="domain" description="Cytochrome c" evidence="8">
    <location>
        <begin position="15"/>
        <end position="113"/>
    </location>
</feature>
<sequence length="113" mass="11879">MLKEWIRRIAPRGAAALAFGLALAASAQAAPDLKALADKNGCFSCHGMQGKLVGPGFAEVAARYKGDSEATGKLARKIQEGGKGVWGRIPMPPHPSLKDEEARQLAAWVLEAG</sequence>
<keyword evidence="1" id="KW-0813">Transport</keyword>
<dbReference type="SUPFAM" id="SSF46626">
    <property type="entry name" value="Cytochrome c"/>
    <property type="match status" value="1"/>
</dbReference>
<evidence type="ECO:0000256" key="6">
    <source>
        <dbReference type="PIRSR" id="PIRSR602324-1"/>
    </source>
</evidence>
<evidence type="ECO:0000256" key="2">
    <source>
        <dbReference type="ARBA" id="ARBA00022617"/>
    </source>
</evidence>
<dbReference type="GO" id="GO:0020037">
    <property type="term" value="F:heme binding"/>
    <property type="evidence" value="ECO:0007669"/>
    <property type="project" value="InterPro"/>
</dbReference>
<feature type="chain" id="PRO_5024316962" evidence="7">
    <location>
        <begin position="30"/>
        <end position="113"/>
    </location>
</feature>
<evidence type="ECO:0000259" key="8">
    <source>
        <dbReference type="PROSITE" id="PS51007"/>
    </source>
</evidence>
<organism evidence="9 10">
    <name type="scientific">Cupriavidus cauae</name>
    <dbReference type="NCBI Taxonomy" id="2608999"/>
    <lineage>
        <taxon>Bacteria</taxon>
        <taxon>Pseudomonadati</taxon>
        <taxon>Pseudomonadota</taxon>
        <taxon>Betaproteobacteria</taxon>
        <taxon>Burkholderiales</taxon>
        <taxon>Burkholderiaceae</taxon>
        <taxon>Cupriavidus</taxon>
    </lineage>
</organism>
<dbReference type="PRINTS" id="PR00606">
    <property type="entry name" value="CYTCHROMECID"/>
</dbReference>
<proteinExistence type="predicted"/>
<dbReference type="AlphaFoldDB" id="A0A5M8A8W6"/>
<dbReference type="PROSITE" id="PS51007">
    <property type="entry name" value="CYTC"/>
    <property type="match status" value="1"/>
</dbReference>
<dbReference type="Gene3D" id="1.10.760.10">
    <property type="entry name" value="Cytochrome c-like domain"/>
    <property type="match status" value="1"/>
</dbReference>
<protein>
    <submittedName>
        <fullName evidence="9">C-type cytochrome</fullName>
    </submittedName>
</protein>
<dbReference type="InterPro" id="IPR009056">
    <property type="entry name" value="Cyt_c-like_dom"/>
</dbReference>
<dbReference type="RefSeq" id="WP_150084018.1">
    <property type="nucleotide sequence ID" value="NZ_VWRN01000046.1"/>
</dbReference>
<dbReference type="Proteomes" id="UP000324324">
    <property type="component" value="Unassembled WGS sequence"/>
</dbReference>
<evidence type="ECO:0000313" key="10">
    <source>
        <dbReference type="Proteomes" id="UP000324324"/>
    </source>
</evidence>
<evidence type="ECO:0000256" key="1">
    <source>
        <dbReference type="ARBA" id="ARBA00022448"/>
    </source>
</evidence>
<keyword evidence="3 6" id="KW-0479">Metal-binding</keyword>
<accession>A0A5M8A8W6</accession>
<comment type="caution">
    <text evidence="9">The sequence shown here is derived from an EMBL/GenBank/DDBJ whole genome shotgun (WGS) entry which is preliminary data.</text>
</comment>
<dbReference type="EMBL" id="VWRN01000046">
    <property type="protein sequence ID" value="KAA6120197.1"/>
    <property type="molecule type" value="Genomic_DNA"/>
</dbReference>
<dbReference type="InterPro" id="IPR036909">
    <property type="entry name" value="Cyt_c-like_dom_sf"/>
</dbReference>
<feature type="binding site" description="covalent" evidence="6">
    <location>
        <position position="42"/>
    </location>
    <ligand>
        <name>heme c</name>
        <dbReference type="ChEBI" id="CHEBI:61717"/>
    </ligand>
</feature>
<keyword evidence="10" id="KW-1185">Reference proteome</keyword>
<keyword evidence="7" id="KW-0732">Signal</keyword>
<gene>
    <name evidence="9" type="ORF">F1599_18005</name>
</gene>
<feature type="signal peptide" evidence="7">
    <location>
        <begin position="1"/>
        <end position="29"/>
    </location>
</feature>
<keyword evidence="2 6" id="KW-0349">Heme</keyword>